<dbReference type="Gene3D" id="1.10.340.70">
    <property type="match status" value="1"/>
</dbReference>
<sequence length="323" mass="36371">GIRETAAWGQIGPISTILGLSWDKKDDVIKIEIPSGKAQASKREILKPSDGGILECHGRIQGAFPTYLPDNDMYTEKLVGHAHNVTLHGGVGLTMAKVRESHWIPRLRRLTRRVIKNCFGCRRFHATHFPNPRPGELPKDRTEVNLPFQVVGVDYAGPIRYQNRGKWKKKVGKDGIVRGAKLRVGQNTLERAVQHLYPMELSCDVAVKTPESRPRETEMRADVPEFRPKRNAAAIAECRIQDIADNTTDLKESMASMMSEMMSLMTDDMLRQFEEYSGAPKPEANSGDVEANSDQPLPDVSDAIENYLQTKRDRQLTTNWLIL</sequence>
<dbReference type="AlphaFoldDB" id="A0A7D9KB51"/>
<evidence type="ECO:0000313" key="3">
    <source>
        <dbReference type="Proteomes" id="UP001152795"/>
    </source>
</evidence>
<evidence type="ECO:0000259" key="1">
    <source>
        <dbReference type="Pfam" id="PF17921"/>
    </source>
</evidence>
<protein>
    <recommendedName>
        <fullName evidence="1">Integrase zinc-binding domain-containing protein</fullName>
    </recommendedName>
</protein>
<feature type="domain" description="Integrase zinc-binding" evidence="1">
    <location>
        <begin position="75"/>
        <end position="125"/>
    </location>
</feature>
<comment type="caution">
    <text evidence="2">The sequence shown here is derived from an EMBL/GenBank/DDBJ whole genome shotgun (WGS) entry which is preliminary data.</text>
</comment>
<reference evidence="2" key="1">
    <citation type="submission" date="2020-04" db="EMBL/GenBank/DDBJ databases">
        <authorList>
            <person name="Alioto T."/>
            <person name="Alioto T."/>
            <person name="Gomez Garrido J."/>
        </authorList>
    </citation>
    <scope>NUCLEOTIDE SEQUENCE</scope>
    <source>
        <strain evidence="2">A484AB</strain>
    </source>
</reference>
<accession>A0A7D9KB51</accession>
<name>A0A7D9KB51_PARCT</name>
<evidence type="ECO:0000313" key="2">
    <source>
        <dbReference type="EMBL" id="CAB4043410.1"/>
    </source>
</evidence>
<gene>
    <name evidence="2" type="ORF">PACLA_8A072854</name>
</gene>
<organism evidence="2 3">
    <name type="scientific">Paramuricea clavata</name>
    <name type="common">Red gorgonian</name>
    <name type="synonym">Violescent sea-whip</name>
    <dbReference type="NCBI Taxonomy" id="317549"/>
    <lineage>
        <taxon>Eukaryota</taxon>
        <taxon>Metazoa</taxon>
        <taxon>Cnidaria</taxon>
        <taxon>Anthozoa</taxon>
        <taxon>Octocorallia</taxon>
        <taxon>Malacalcyonacea</taxon>
        <taxon>Plexauridae</taxon>
        <taxon>Paramuricea</taxon>
    </lineage>
</organism>
<feature type="non-terminal residue" evidence="2">
    <location>
        <position position="323"/>
    </location>
</feature>
<dbReference type="PANTHER" id="PTHR47331">
    <property type="entry name" value="PHD-TYPE DOMAIN-CONTAINING PROTEIN"/>
    <property type="match status" value="1"/>
</dbReference>
<dbReference type="Pfam" id="PF17921">
    <property type="entry name" value="Integrase_H2C2"/>
    <property type="match status" value="1"/>
</dbReference>
<proteinExistence type="predicted"/>
<keyword evidence="3" id="KW-1185">Reference proteome</keyword>
<dbReference type="OrthoDB" id="5967017at2759"/>
<dbReference type="Proteomes" id="UP001152795">
    <property type="component" value="Unassembled WGS sequence"/>
</dbReference>
<dbReference type="InterPro" id="IPR041588">
    <property type="entry name" value="Integrase_H2C2"/>
</dbReference>
<dbReference type="EMBL" id="CACRXK020032290">
    <property type="protein sequence ID" value="CAB4043410.1"/>
    <property type="molecule type" value="Genomic_DNA"/>
</dbReference>